<gene>
    <name evidence="8" type="primary">RIR1</name>
</gene>
<feature type="binding site" evidence="8">
    <location>
        <begin position="431"/>
        <end position="435"/>
    </location>
    <ligand>
        <name>substrate</name>
    </ligand>
</feature>
<dbReference type="PRINTS" id="PR01183">
    <property type="entry name" value="RIBORDTASEM1"/>
</dbReference>
<dbReference type="InterPro" id="IPR000788">
    <property type="entry name" value="RNR_lg_C"/>
</dbReference>
<dbReference type="HAMAP" id="MF_04026">
    <property type="entry name" value="HSV_RIR1"/>
    <property type="match status" value="1"/>
</dbReference>
<dbReference type="GO" id="GO:0004748">
    <property type="term" value="F:ribonucleoside-diphosphate reductase activity, thioredoxin disulfide as acceptor"/>
    <property type="evidence" value="ECO:0007669"/>
    <property type="project" value="UniProtKB-UniRule"/>
</dbReference>
<dbReference type="PANTHER" id="PTHR11573:SF6">
    <property type="entry name" value="RIBONUCLEOSIDE-DIPHOSPHATE REDUCTASE LARGE SUBUNIT"/>
    <property type="match status" value="1"/>
</dbReference>
<evidence type="ECO:0000256" key="2">
    <source>
        <dbReference type="ARBA" id="ARBA00022518"/>
    </source>
</evidence>
<dbReference type="Pfam" id="PF02867">
    <property type="entry name" value="Ribonuc_red_lgC"/>
    <property type="match status" value="1"/>
</dbReference>
<feature type="active site" description="Cysteine radical intermediate" evidence="8">
    <location>
        <position position="433"/>
    </location>
</feature>
<evidence type="ECO:0000313" key="12">
    <source>
        <dbReference type="Proteomes" id="UP000159358"/>
    </source>
</evidence>
<feature type="site" description="Important for hydrogen atom transfer" evidence="8">
    <location>
        <position position="220"/>
    </location>
</feature>
<sequence>MASYSPSNIPMRLHSIVDKLSTYGYGYLLPTISVNLQNEGICEYINEAISNLKAISRQDERVYRCCGELVHCRISARSVSTTTWLQSKQMCLTSKVRRAIQCYMDDIERDILEPFRQTQYVKLTSLGLQSALKYEEFYLTKLEDNKIESLEQFFIRLATAVTIEVMKIPNIAYLIPGTYSAYTWTDMCSVFFNMLSRQLIIPATPVMMFLGRETGATASCYIMDPKSTNVRDAIRAITGDVGTVLQSRGGVGISLQSLNIVPNHTETKGALAILKLLDSMVMAINSDSERPTGVCVYVEPWHVDIRSILCTRGMLVRDEAYRCDNIFYCMWMPDLFLKRYIQYVQGTQNVTWTLFDNRANVLCNLYGDDFTAEYLKLERQGIGVTTIPIQELAFLIVKSSAVTGSPFVMFKDACNRNYHMNVQGDAITGSNLCTEVIQKANPNMHGVCNLANINIANCILNGDEDGPPEFSFADLTFAVRTAVVFLNGVLAAGNFPCKKSCEGVANNRSLGIGIQGLHTAFLRLGLDLTCPRARRLNVEITESMLYEAMFVSMNMCKQCGLQPFHEFENSKYASGWLHFDGFPTCSYLNLPWEELRDDICQYGLYNSQFLAFMPTVASAQVTECSEGFSPVFTNMFSKVTISGETLRPNLELMDELRKLYPHEEDRSRIIQQLEKNQWSVLRTFGCLNARHPLYKFKTAFEYSQADLVDMCVDRAPFIDQSQSMSLFIEERPNGAVSAATIMNLLVRAYKGGLKTGMYYCKIRKATNSGLFTGGELTCTSCEL</sequence>
<dbReference type="InterPro" id="IPR013509">
    <property type="entry name" value="RNR_lsu_N"/>
</dbReference>
<keyword evidence="3" id="KW-0235">DNA replication</keyword>
<dbReference type="KEGG" id="vg:920542"/>
<evidence type="ECO:0000313" key="11">
    <source>
        <dbReference type="EMBL" id="AAG27192.1"/>
    </source>
</evidence>
<keyword evidence="9" id="KW-0215">Deoxyribonucleotide synthesis</keyword>
<evidence type="ECO:0000256" key="7">
    <source>
        <dbReference type="ARBA" id="ARBA00023157"/>
    </source>
</evidence>
<feature type="site" description="Important for hydrogen atom transfer" evidence="8">
    <location>
        <position position="448"/>
    </location>
</feature>
<dbReference type="InterPro" id="IPR034717">
    <property type="entry name" value="HSV_RIR1"/>
</dbReference>
<feature type="site" description="Important for electron transfer" evidence="8">
    <location>
        <position position="759"/>
    </location>
</feature>
<name>Q9E1Z6_CHV9D</name>
<feature type="active site" description="Proton acceptor" evidence="8">
    <location>
        <position position="435"/>
    </location>
</feature>
<accession>Q9E1Z6</accession>
<feature type="site" description="Interacts with thioredoxin/glutaredoxin" evidence="8">
    <location>
        <position position="778"/>
    </location>
</feature>
<evidence type="ECO:0000256" key="3">
    <source>
        <dbReference type="ARBA" id="ARBA00022705"/>
    </source>
</evidence>
<feature type="binding site" evidence="8">
    <location>
        <position position="250"/>
    </location>
    <ligand>
        <name>substrate</name>
    </ligand>
</feature>
<dbReference type="NCBIfam" id="TIGR02506">
    <property type="entry name" value="NrdE_NrdA"/>
    <property type="match status" value="1"/>
</dbReference>
<comment type="catalytic activity">
    <reaction evidence="8 9">
        <text>a 2'-deoxyribonucleoside 5'-diphosphate + [thioredoxin]-disulfide + H2O = a ribonucleoside 5'-diphosphate + [thioredoxin]-dithiol</text>
        <dbReference type="Rhea" id="RHEA:23252"/>
        <dbReference type="Rhea" id="RHEA-COMP:10698"/>
        <dbReference type="Rhea" id="RHEA-COMP:10700"/>
        <dbReference type="ChEBI" id="CHEBI:15377"/>
        <dbReference type="ChEBI" id="CHEBI:29950"/>
        <dbReference type="ChEBI" id="CHEBI:50058"/>
        <dbReference type="ChEBI" id="CHEBI:57930"/>
        <dbReference type="ChEBI" id="CHEBI:73316"/>
        <dbReference type="EC" id="1.17.4.1"/>
    </reaction>
</comment>
<comment type="function">
    <text evidence="8">Ribonucleoside-diphosphate reductase holoenzyme provides the precursors necessary for viral DNA synthesis. Allows virus growth in non-dividing cells, as well as reactivation from latency in infected hosts. Catalyzes the biosynthesis of deoxyribonucleotides from the corresponding ribonucleotides.</text>
</comment>
<evidence type="ECO:0000256" key="8">
    <source>
        <dbReference type="HAMAP-Rule" id="MF_04026"/>
    </source>
</evidence>
<evidence type="ECO:0000256" key="1">
    <source>
        <dbReference type="ARBA" id="ARBA00010406"/>
    </source>
</evidence>
<feature type="binding site" evidence="8">
    <location>
        <begin position="219"/>
        <end position="220"/>
    </location>
    <ligand>
        <name>substrate</name>
    </ligand>
</feature>
<dbReference type="EC" id="1.17.4.1" evidence="8"/>
<dbReference type="GO" id="GO:0005524">
    <property type="term" value="F:ATP binding"/>
    <property type="evidence" value="ECO:0007669"/>
    <property type="project" value="UniProtKB-UniRule"/>
</dbReference>
<keyword evidence="2 8" id="KW-0244">Early protein</keyword>
<feature type="site" description="Important for electron transfer" evidence="8">
    <location>
        <position position="758"/>
    </location>
</feature>
<organism evidence="11 12">
    <name type="scientific">Cercopithecine herpesvirus 9 (strain DHV)</name>
    <name type="common">CeHV-9</name>
    <name type="synonym">Simian varicella virus</name>
    <dbReference type="NCBI Taxonomy" id="36348"/>
    <lineage>
        <taxon>Viruses</taxon>
        <taxon>Duplodnaviria</taxon>
        <taxon>Heunggongvirae</taxon>
        <taxon>Peploviricota</taxon>
        <taxon>Herviviricetes</taxon>
        <taxon>Herpesvirales</taxon>
        <taxon>Orthoherpesviridae</taxon>
        <taxon>Alphaherpesvirinae</taxon>
        <taxon>Varicellovirus</taxon>
        <taxon>Varicellovirus cercopithecinealpha9</taxon>
    </lineage>
</organism>
<dbReference type="InterPro" id="IPR039718">
    <property type="entry name" value="Rrm1"/>
</dbReference>
<evidence type="ECO:0000259" key="10">
    <source>
        <dbReference type="PROSITE" id="PS00089"/>
    </source>
</evidence>
<dbReference type="GO" id="GO:0006260">
    <property type="term" value="P:DNA replication"/>
    <property type="evidence" value="ECO:0007669"/>
    <property type="project" value="UniProtKB-KW"/>
</dbReference>
<dbReference type="Proteomes" id="UP000159358">
    <property type="component" value="Segment"/>
</dbReference>
<feature type="domain" description="Ribonucleotide reductase large subunit" evidence="10">
    <location>
        <begin position="592"/>
        <end position="614"/>
    </location>
</feature>
<dbReference type="EMBL" id="AF275348">
    <property type="protein sequence ID" value="AAG27192.1"/>
    <property type="molecule type" value="Genomic_DNA"/>
</dbReference>
<reference evidence="11 12" key="1">
    <citation type="journal article" date="2001" name="Virology">
        <title>The DNA sequence of the simian varicella virus genome.</title>
        <authorList>
            <person name="Gray W.L."/>
            <person name="Starnes H.B."/>
            <person name="White M.W."/>
            <person name="Mahalingam R."/>
        </authorList>
    </citation>
    <scope>NUCLEOTIDE SEQUENCE [LARGE SCALE GENOMIC DNA]</scope>
</reference>
<feature type="binding site" evidence="8">
    <location>
        <position position="204"/>
    </location>
    <ligand>
        <name>substrate</name>
    </ligand>
</feature>
<keyword evidence="4 8" id="KW-0547">Nucleotide-binding</keyword>
<evidence type="ECO:0000256" key="9">
    <source>
        <dbReference type="RuleBase" id="RU003410"/>
    </source>
</evidence>
<evidence type="ECO:0000256" key="6">
    <source>
        <dbReference type="ARBA" id="ARBA00023002"/>
    </source>
</evidence>
<dbReference type="SUPFAM" id="SSF51998">
    <property type="entry name" value="PFL-like glycyl radical enzymes"/>
    <property type="match status" value="1"/>
</dbReference>
<dbReference type="PANTHER" id="PTHR11573">
    <property type="entry name" value="RIBONUCLEOSIDE-DIPHOSPHATE REDUCTASE LARGE CHAIN"/>
    <property type="match status" value="1"/>
</dbReference>
<comment type="similarity">
    <text evidence="1 8 9">Belongs to the ribonucleoside diphosphate reductase large chain family.</text>
</comment>
<dbReference type="UniPathway" id="UPA00326"/>
<comment type="subunit">
    <text evidence="8">Heterotetramer composed of a homodimer of the large subunit (R1) and a homodimer of the small subunit (R2). Larger multisubunit protein complex are also active, composed of (R1)n(R2)n.</text>
</comment>
<evidence type="ECO:0000256" key="5">
    <source>
        <dbReference type="ARBA" id="ARBA00022840"/>
    </source>
</evidence>
<evidence type="ECO:0000256" key="4">
    <source>
        <dbReference type="ARBA" id="ARBA00022741"/>
    </source>
</evidence>
<feature type="binding site" evidence="8">
    <location>
        <begin position="614"/>
        <end position="618"/>
    </location>
    <ligand>
        <name>substrate</name>
    </ligand>
</feature>
<feature type="site" description="Interacts with thioredoxin/glutaredoxin" evidence="8">
    <location>
        <position position="781"/>
    </location>
</feature>
<keyword evidence="6 8" id="KW-0560">Oxidoreductase</keyword>
<feature type="active site" description="Proton acceptor" evidence="8">
    <location>
        <position position="431"/>
    </location>
</feature>
<comment type="function">
    <text evidence="9">Provides the precursors necessary for DNA synthesis. Catalyzes the biosynthesis of deoxyribonucleotides from the corresponding ribonucleotides.</text>
</comment>
<dbReference type="Pfam" id="PF00317">
    <property type="entry name" value="Ribonuc_red_lgN"/>
    <property type="match status" value="1"/>
</dbReference>
<keyword evidence="5 8" id="KW-0067">ATP-binding</keyword>
<dbReference type="PROSITE" id="PS00089">
    <property type="entry name" value="RIBORED_LARGE"/>
    <property type="match status" value="1"/>
</dbReference>
<organismHost>
    <name type="scientific">Chlorocebus aethiops</name>
    <name type="common">Green monkey</name>
    <name type="synonym">Cercopithecus aethiops</name>
    <dbReference type="NCBI Taxonomy" id="9534"/>
</organismHost>
<proteinExistence type="inferred from homology"/>
<dbReference type="GO" id="GO:0009263">
    <property type="term" value="P:deoxyribonucleotide biosynthetic process"/>
    <property type="evidence" value="ECO:0007669"/>
    <property type="project" value="UniProtKB-KW"/>
</dbReference>
<dbReference type="InterPro" id="IPR013346">
    <property type="entry name" value="NrdE_NrdA_C"/>
</dbReference>
<keyword evidence="12" id="KW-1185">Reference proteome</keyword>
<dbReference type="Gene3D" id="3.20.70.20">
    <property type="match status" value="1"/>
</dbReference>
<protein>
    <recommendedName>
        <fullName evidence="8">Ribonucleoside-diphosphate reductase large subunit</fullName>
        <shortName evidence="8">R1</shortName>
        <ecNumber evidence="8">1.17.4.1</ecNumber>
    </recommendedName>
    <alternativeName>
        <fullName evidence="8">Ribonucleotide reductase large subunit</fullName>
    </alternativeName>
</protein>
<dbReference type="GO" id="GO:0016032">
    <property type="term" value="P:viral process"/>
    <property type="evidence" value="ECO:0007669"/>
    <property type="project" value="UniProtKB-UniRule"/>
</dbReference>
<comment type="caution">
    <text evidence="8">Lacks conserved residue(s) required for the propagation of feature annotation.</text>
</comment>
<keyword evidence="7 8" id="KW-1015">Disulfide bond</keyword>